<proteinExistence type="inferred from homology"/>
<evidence type="ECO:0000256" key="4">
    <source>
        <dbReference type="ARBA" id="ARBA00022475"/>
    </source>
</evidence>
<dbReference type="GO" id="GO:0043952">
    <property type="term" value="P:protein transport by the Sec complex"/>
    <property type="evidence" value="ECO:0007669"/>
    <property type="project" value="TreeGrafter"/>
</dbReference>
<dbReference type="HOGENOM" id="CLU_1683602_0_0_0"/>
<dbReference type="eggNOG" id="COG1314">
    <property type="taxonomic scope" value="Bacteria"/>
</dbReference>
<evidence type="ECO:0000256" key="7">
    <source>
        <dbReference type="ARBA" id="ARBA00022989"/>
    </source>
</evidence>
<comment type="function">
    <text evidence="10">Involved in protein export. Participates in an early event of protein translocation.</text>
</comment>
<evidence type="ECO:0000256" key="10">
    <source>
        <dbReference type="RuleBase" id="RU365087"/>
    </source>
</evidence>
<dbReference type="Pfam" id="PF03840">
    <property type="entry name" value="SecG"/>
    <property type="match status" value="1"/>
</dbReference>
<keyword evidence="4 10" id="KW-1003">Cell membrane</keyword>
<protein>
    <recommendedName>
        <fullName evidence="10">Protein-export membrane protein SecG</fullName>
    </recommendedName>
</protein>
<feature type="compositionally biased region" description="Low complexity" evidence="11">
    <location>
        <begin position="106"/>
        <end position="117"/>
    </location>
</feature>
<dbReference type="OrthoDB" id="9994843at2"/>
<evidence type="ECO:0000313" key="13">
    <source>
        <dbReference type="Proteomes" id="UP000000925"/>
    </source>
</evidence>
<dbReference type="NCBIfam" id="TIGR00810">
    <property type="entry name" value="secG"/>
    <property type="match status" value="1"/>
</dbReference>
<dbReference type="STRING" id="583355.Caka_2522"/>
<comment type="subcellular location">
    <subcellularLocation>
        <location evidence="1 10">Cell membrane</location>
        <topology evidence="1 10">Multi-pass membrane protein</topology>
    </subcellularLocation>
</comment>
<keyword evidence="8 10" id="KW-0811">Translocation</keyword>
<comment type="similarity">
    <text evidence="2 10">Belongs to the SecG family.</text>
</comment>
<dbReference type="InterPro" id="IPR004692">
    <property type="entry name" value="SecG"/>
</dbReference>
<dbReference type="GO" id="GO:0009306">
    <property type="term" value="P:protein secretion"/>
    <property type="evidence" value="ECO:0007669"/>
    <property type="project" value="UniProtKB-UniRule"/>
</dbReference>
<sequence>MGALFISLLTLGLILISGFIVLIVLMQRTSQSGGMGAALGGGAAESAFGADTNNVLTKGTIYGIIAYFVVALGLYLIYQARATEPTPEVDTTSLVSADAVEDAAESTEPVTTEGTDTVVEESVEGTPVETPAADVPEVTVEETVVPAAEEAVPATN</sequence>
<keyword evidence="9 10" id="KW-0472">Membrane</keyword>
<evidence type="ECO:0000256" key="3">
    <source>
        <dbReference type="ARBA" id="ARBA00022448"/>
    </source>
</evidence>
<dbReference type="GO" id="GO:0015450">
    <property type="term" value="F:protein-transporting ATPase activity"/>
    <property type="evidence" value="ECO:0007669"/>
    <property type="project" value="UniProtKB-UniRule"/>
</dbReference>
<evidence type="ECO:0000256" key="8">
    <source>
        <dbReference type="ARBA" id="ARBA00023010"/>
    </source>
</evidence>
<dbReference type="EMBL" id="CP001998">
    <property type="protein sequence ID" value="ADE55538.1"/>
    <property type="molecule type" value="Genomic_DNA"/>
</dbReference>
<dbReference type="GO" id="GO:0005886">
    <property type="term" value="C:plasma membrane"/>
    <property type="evidence" value="ECO:0007669"/>
    <property type="project" value="UniProtKB-SubCell"/>
</dbReference>
<keyword evidence="3 10" id="KW-0813">Transport</keyword>
<reference evidence="12 13" key="1">
    <citation type="journal article" date="2010" name="Stand. Genomic Sci.">
        <title>Complete genome sequence of Coraliomargarita akajimensis type strain (04OKA010-24).</title>
        <authorList>
            <person name="Mavromatis K."/>
            <person name="Abt B."/>
            <person name="Brambilla E."/>
            <person name="Lapidus A."/>
            <person name="Copeland A."/>
            <person name="Deshpande S."/>
            <person name="Nolan M."/>
            <person name="Lucas S."/>
            <person name="Tice H."/>
            <person name="Cheng J.F."/>
            <person name="Han C."/>
            <person name="Detter J.C."/>
            <person name="Woyke T."/>
            <person name="Goodwin L."/>
            <person name="Pitluck S."/>
            <person name="Held B."/>
            <person name="Brettin T."/>
            <person name="Tapia R."/>
            <person name="Ivanova N."/>
            <person name="Mikhailova N."/>
            <person name="Pati A."/>
            <person name="Liolios K."/>
            <person name="Chen A."/>
            <person name="Palaniappan K."/>
            <person name="Land M."/>
            <person name="Hauser L."/>
            <person name="Chang Y.J."/>
            <person name="Jeffries C.D."/>
            <person name="Rohde M."/>
            <person name="Goker M."/>
            <person name="Bristow J."/>
            <person name="Eisen J.A."/>
            <person name="Markowitz V."/>
            <person name="Hugenholtz P."/>
            <person name="Klenk H.P."/>
            <person name="Kyrpides N.C."/>
        </authorList>
    </citation>
    <scope>NUCLEOTIDE SEQUENCE [LARGE SCALE GENOMIC DNA]</scope>
    <source>
        <strain evidence="13">DSM 45221 / IAM 15411 / JCM 23193 / KCTC 12865</strain>
    </source>
</reference>
<comment type="caution">
    <text evidence="10">Lacks conserved residue(s) required for the propagation of feature annotation.</text>
</comment>
<dbReference type="KEGG" id="caa:Caka_2522"/>
<keyword evidence="6 10" id="KW-0653">Protein transport</keyword>
<keyword evidence="7 10" id="KW-1133">Transmembrane helix</keyword>
<feature type="region of interest" description="Disordered" evidence="11">
    <location>
        <begin position="99"/>
        <end position="135"/>
    </location>
</feature>
<dbReference type="PANTHER" id="PTHR34182:SF1">
    <property type="entry name" value="PROTEIN-EXPORT MEMBRANE PROTEIN SECG"/>
    <property type="match status" value="1"/>
</dbReference>
<evidence type="ECO:0000256" key="2">
    <source>
        <dbReference type="ARBA" id="ARBA00008445"/>
    </source>
</evidence>
<dbReference type="PANTHER" id="PTHR34182">
    <property type="entry name" value="PROTEIN-EXPORT MEMBRANE PROTEIN SECG"/>
    <property type="match status" value="1"/>
</dbReference>
<gene>
    <name evidence="12" type="ordered locus">Caka_2522</name>
</gene>
<feature type="transmembrane region" description="Helical" evidence="10">
    <location>
        <begin position="59"/>
        <end position="78"/>
    </location>
</feature>
<evidence type="ECO:0000256" key="5">
    <source>
        <dbReference type="ARBA" id="ARBA00022692"/>
    </source>
</evidence>
<keyword evidence="5 10" id="KW-0812">Transmembrane</keyword>
<evidence type="ECO:0000256" key="11">
    <source>
        <dbReference type="SAM" id="MobiDB-lite"/>
    </source>
</evidence>
<dbReference type="Proteomes" id="UP000000925">
    <property type="component" value="Chromosome"/>
</dbReference>
<evidence type="ECO:0000256" key="9">
    <source>
        <dbReference type="ARBA" id="ARBA00023136"/>
    </source>
</evidence>
<evidence type="ECO:0000256" key="1">
    <source>
        <dbReference type="ARBA" id="ARBA00004651"/>
    </source>
</evidence>
<dbReference type="RefSeq" id="WP_013044260.1">
    <property type="nucleotide sequence ID" value="NC_014008.1"/>
</dbReference>
<dbReference type="GO" id="GO:0065002">
    <property type="term" value="P:intracellular protein transmembrane transport"/>
    <property type="evidence" value="ECO:0007669"/>
    <property type="project" value="TreeGrafter"/>
</dbReference>
<name>D5EP28_CORAD</name>
<dbReference type="AlphaFoldDB" id="D5EP28"/>
<organism evidence="12 13">
    <name type="scientific">Coraliomargarita akajimensis (strain DSM 45221 / IAM 15411 / JCM 23193 / KCTC 12865 / 04OKA010-24)</name>
    <dbReference type="NCBI Taxonomy" id="583355"/>
    <lineage>
        <taxon>Bacteria</taxon>
        <taxon>Pseudomonadati</taxon>
        <taxon>Verrucomicrobiota</taxon>
        <taxon>Opitutia</taxon>
        <taxon>Puniceicoccales</taxon>
        <taxon>Coraliomargaritaceae</taxon>
        <taxon>Coraliomargarita</taxon>
    </lineage>
</organism>
<accession>D5EP28</accession>
<evidence type="ECO:0000313" key="12">
    <source>
        <dbReference type="EMBL" id="ADE55538.1"/>
    </source>
</evidence>
<keyword evidence="13" id="KW-1185">Reference proteome</keyword>
<evidence type="ECO:0000256" key="6">
    <source>
        <dbReference type="ARBA" id="ARBA00022927"/>
    </source>
</evidence>